<feature type="domain" description="HTH tetR-type" evidence="5">
    <location>
        <begin position="12"/>
        <end position="71"/>
    </location>
</feature>
<dbReference type="InterPro" id="IPR025996">
    <property type="entry name" value="MT1864/Rv1816-like_C"/>
</dbReference>
<evidence type="ECO:0000313" key="6">
    <source>
        <dbReference type="EMBL" id="MDT0320804.1"/>
    </source>
</evidence>
<name>A0ABU2LTA2_9ACTN</name>
<evidence type="ECO:0000256" key="2">
    <source>
        <dbReference type="ARBA" id="ARBA00023125"/>
    </source>
</evidence>
<keyword evidence="2 4" id="KW-0238">DNA-binding</keyword>
<keyword evidence="3" id="KW-0804">Transcription</keyword>
<dbReference type="SUPFAM" id="SSF48498">
    <property type="entry name" value="Tetracyclin repressor-like, C-terminal domain"/>
    <property type="match status" value="1"/>
</dbReference>
<evidence type="ECO:0000256" key="1">
    <source>
        <dbReference type="ARBA" id="ARBA00023015"/>
    </source>
</evidence>
<feature type="DNA-binding region" description="H-T-H motif" evidence="4">
    <location>
        <begin position="34"/>
        <end position="53"/>
    </location>
</feature>
<keyword evidence="7" id="KW-1185">Reference proteome</keyword>
<evidence type="ECO:0000256" key="3">
    <source>
        <dbReference type="ARBA" id="ARBA00023163"/>
    </source>
</evidence>
<organism evidence="6 7">
    <name type="scientific">Streptomyces millisiae</name>
    <dbReference type="NCBI Taxonomy" id="3075542"/>
    <lineage>
        <taxon>Bacteria</taxon>
        <taxon>Bacillati</taxon>
        <taxon>Actinomycetota</taxon>
        <taxon>Actinomycetes</taxon>
        <taxon>Kitasatosporales</taxon>
        <taxon>Streptomycetaceae</taxon>
        <taxon>Streptomyces</taxon>
    </lineage>
</organism>
<reference evidence="7" key="1">
    <citation type="submission" date="2023-07" db="EMBL/GenBank/DDBJ databases">
        <title>30 novel species of actinomycetes from the DSMZ collection.</title>
        <authorList>
            <person name="Nouioui I."/>
        </authorList>
    </citation>
    <scope>NUCLEOTIDE SEQUENCE [LARGE SCALE GENOMIC DNA]</scope>
    <source>
        <strain evidence="7">DSM 44918</strain>
    </source>
</reference>
<dbReference type="Proteomes" id="UP001183420">
    <property type="component" value="Unassembled WGS sequence"/>
</dbReference>
<dbReference type="InterPro" id="IPR009057">
    <property type="entry name" value="Homeodomain-like_sf"/>
</dbReference>
<dbReference type="PRINTS" id="PR00455">
    <property type="entry name" value="HTHTETR"/>
</dbReference>
<evidence type="ECO:0000313" key="7">
    <source>
        <dbReference type="Proteomes" id="UP001183420"/>
    </source>
</evidence>
<dbReference type="InterPro" id="IPR036271">
    <property type="entry name" value="Tet_transcr_reg_TetR-rel_C_sf"/>
</dbReference>
<dbReference type="RefSeq" id="WP_311600984.1">
    <property type="nucleotide sequence ID" value="NZ_JAVREM010000029.1"/>
</dbReference>
<proteinExistence type="predicted"/>
<gene>
    <name evidence="6" type="ORF">RNC47_20960</name>
</gene>
<dbReference type="InterPro" id="IPR001647">
    <property type="entry name" value="HTH_TetR"/>
</dbReference>
<dbReference type="EMBL" id="JAVREM010000029">
    <property type="protein sequence ID" value="MDT0320804.1"/>
    <property type="molecule type" value="Genomic_DNA"/>
</dbReference>
<sequence>MPGRTLRERVRAEITEEILAVARRHLASEGANLSLRAVARDTGLVPSALYRYFDSRDALLSALITEAYEALADAVDAAVAASPTAGQADRWFALCHAVRTWALAHPAEYALIYGSPVPGYVAPRETVGPAARILLTLTGILFASASGGGRQAVPERPLPPAMREDVRRLMGYWPTEPPELPVPPDGVLAMALTLWTQLFGLVTFECFGRLDGMIDARHEYFDHQVRVMADLAGLDAPDPAGPPVET</sequence>
<comment type="caution">
    <text evidence="6">The sequence shown here is derived from an EMBL/GenBank/DDBJ whole genome shotgun (WGS) entry which is preliminary data.</text>
</comment>
<keyword evidence="1" id="KW-0805">Transcription regulation</keyword>
<dbReference type="Pfam" id="PF13305">
    <property type="entry name" value="TetR_C_33"/>
    <property type="match status" value="1"/>
</dbReference>
<protein>
    <submittedName>
        <fullName evidence="6">TetR/AcrR family transcriptional regulator</fullName>
    </submittedName>
</protein>
<evidence type="ECO:0000256" key="4">
    <source>
        <dbReference type="PROSITE-ProRule" id="PRU00335"/>
    </source>
</evidence>
<dbReference type="PROSITE" id="PS50977">
    <property type="entry name" value="HTH_TETR_2"/>
    <property type="match status" value="1"/>
</dbReference>
<dbReference type="Gene3D" id="1.10.357.10">
    <property type="entry name" value="Tetracycline Repressor, domain 2"/>
    <property type="match status" value="1"/>
</dbReference>
<evidence type="ECO:0000259" key="5">
    <source>
        <dbReference type="PROSITE" id="PS50977"/>
    </source>
</evidence>
<dbReference type="Pfam" id="PF00440">
    <property type="entry name" value="TetR_N"/>
    <property type="match status" value="1"/>
</dbReference>
<dbReference type="SUPFAM" id="SSF46689">
    <property type="entry name" value="Homeodomain-like"/>
    <property type="match status" value="1"/>
</dbReference>
<accession>A0ABU2LTA2</accession>